<accession>A0A426YHW8</accession>
<protein>
    <submittedName>
        <fullName evidence="1">Uncharacterized protein</fullName>
    </submittedName>
</protein>
<name>A0A426YHW8_ENSVE</name>
<dbReference type="EMBL" id="AMZH03012273">
    <property type="protein sequence ID" value="RRT51342.1"/>
    <property type="molecule type" value="Genomic_DNA"/>
</dbReference>
<evidence type="ECO:0000313" key="1">
    <source>
        <dbReference type="EMBL" id="RRT51342.1"/>
    </source>
</evidence>
<reference evidence="1 2" key="1">
    <citation type="journal article" date="2014" name="Agronomy (Basel)">
        <title>A Draft Genome Sequence for Ensete ventricosum, the Drought-Tolerant Tree Against Hunger.</title>
        <authorList>
            <person name="Harrison J."/>
            <person name="Moore K.A."/>
            <person name="Paszkiewicz K."/>
            <person name="Jones T."/>
            <person name="Grant M."/>
            <person name="Ambacheew D."/>
            <person name="Muzemil S."/>
            <person name="Studholme D.J."/>
        </authorList>
    </citation>
    <scope>NUCLEOTIDE SEQUENCE [LARGE SCALE GENOMIC DNA]</scope>
</reference>
<comment type="caution">
    <text evidence="1">The sequence shown here is derived from an EMBL/GenBank/DDBJ whole genome shotgun (WGS) entry which is preliminary data.</text>
</comment>
<sequence length="250" mass="28305">MVWYAGTHTVRNKRTWRCREKSRSKERASLIGIQRNGQPFAREAPRGVTREWVGEGELPKERKHSKVAEALRCRRVFRACASNLASNESLSHQHMGVVYHRGKSQIVSTSESHGGDLIIQSYLKNIEVLKQVVERGEKATTSLEGLTYPKAKRWLKMRWTPRSATVPQRQIYRSRRKGRKCKATNSRAMGCRGGSSVESSISGSHGGRALVVKVAEELENIEANSKYQDRAEGHMPRNFLRPISMGFSSK</sequence>
<dbReference type="AlphaFoldDB" id="A0A426YHW8"/>
<proteinExistence type="predicted"/>
<gene>
    <name evidence="1" type="ORF">B296_00049881</name>
</gene>
<dbReference type="Proteomes" id="UP000287651">
    <property type="component" value="Unassembled WGS sequence"/>
</dbReference>
<evidence type="ECO:0000313" key="2">
    <source>
        <dbReference type="Proteomes" id="UP000287651"/>
    </source>
</evidence>
<organism evidence="1 2">
    <name type="scientific">Ensete ventricosum</name>
    <name type="common">Abyssinian banana</name>
    <name type="synonym">Musa ensete</name>
    <dbReference type="NCBI Taxonomy" id="4639"/>
    <lineage>
        <taxon>Eukaryota</taxon>
        <taxon>Viridiplantae</taxon>
        <taxon>Streptophyta</taxon>
        <taxon>Embryophyta</taxon>
        <taxon>Tracheophyta</taxon>
        <taxon>Spermatophyta</taxon>
        <taxon>Magnoliopsida</taxon>
        <taxon>Liliopsida</taxon>
        <taxon>Zingiberales</taxon>
        <taxon>Musaceae</taxon>
        <taxon>Ensete</taxon>
    </lineage>
</organism>